<feature type="chain" id="PRO_5026300986" evidence="2">
    <location>
        <begin position="19"/>
        <end position="291"/>
    </location>
</feature>
<name>A0A6I4IK75_9FLAO</name>
<evidence type="ECO:0000256" key="1">
    <source>
        <dbReference type="ARBA" id="ARBA00022729"/>
    </source>
</evidence>
<dbReference type="Proteomes" id="UP000431264">
    <property type="component" value="Unassembled WGS sequence"/>
</dbReference>
<evidence type="ECO:0000313" key="5">
    <source>
        <dbReference type="Proteomes" id="UP000431264"/>
    </source>
</evidence>
<gene>
    <name evidence="4" type="ORF">GOQ30_03365</name>
</gene>
<evidence type="ECO:0000259" key="3">
    <source>
        <dbReference type="Pfam" id="PF18962"/>
    </source>
</evidence>
<reference evidence="5" key="1">
    <citation type="submission" date="2019-05" db="EMBL/GenBank/DDBJ databases">
        <title>Flavobacterium profundi sp. nov., isolated from a deep-sea seamount.</title>
        <authorList>
            <person name="Zhang D.-C."/>
        </authorList>
    </citation>
    <scope>NUCLEOTIDE SEQUENCE [LARGE SCALE GENOMIC DNA]</scope>
    <source>
        <strain evidence="5">TP390</strain>
    </source>
</reference>
<dbReference type="InterPro" id="IPR026444">
    <property type="entry name" value="Secre_tail"/>
</dbReference>
<accession>A0A6I4IK75</accession>
<protein>
    <submittedName>
        <fullName evidence="4">T9SS type A sorting domain-containing protein</fullName>
    </submittedName>
</protein>
<dbReference type="AlphaFoldDB" id="A0A6I4IK75"/>
<dbReference type="OrthoDB" id="1335946at2"/>
<dbReference type="RefSeq" id="WP_140996600.1">
    <property type="nucleotide sequence ID" value="NZ_VDCZ01000002.1"/>
</dbReference>
<keyword evidence="5" id="KW-1185">Reference proteome</keyword>
<dbReference type="Pfam" id="PF18962">
    <property type="entry name" value="Por_Secre_tail"/>
    <property type="match status" value="1"/>
</dbReference>
<dbReference type="EMBL" id="WQLW01000002">
    <property type="protein sequence ID" value="MVO08202.1"/>
    <property type="molecule type" value="Genomic_DNA"/>
</dbReference>
<sequence>MKKNLLLLFLSCSYFLVAQNPQIQGDVMLCPWTNGTATVTNGNYDTYQWYFKYWFTNDPYTEISGATTASFTYDWYTYDQALLKVVVTSGGNTYESNEIQIDSYAWASLVIYNEMNSTVSVDGNNGNFLLCQGGSFNNTIGSPYDTNIQWYKDDVAIPGANNLSYVITEPGSYYVVAAPQFCPNSTSSNQGVPMIVEWDTTCNLSIDNPSFSNSITLYPNPVKESLFVSISNQTVIHDYTVVDNLGKIVIQETIGSINHPITINTNALSKGFYILIVNSDSGKAIKKFIKE</sequence>
<evidence type="ECO:0000313" key="4">
    <source>
        <dbReference type="EMBL" id="MVO08202.1"/>
    </source>
</evidence>
<feature type="signal peptide" evidence="2">
    <location>
        <begin position="1"/>
        <end position="18"/>
    </location>
</feature>
<dbReference type="NCBIfam" id="TIGR04183">
    <property type="entry name" value="Por_Secre_tail"/>
    <property type="match status" value="1"/>
</dbReference>
<feature type="domain" description="Secretion system C-terminal sorting" evidence="3">
    <location>
        <begin position="217"/>
        <end position="289"/>
    </location>
</feature>
<proteinExistence type="predicted"/>
<organism evidence="4 5">
    <name type="scientific">Flavobacterium profundi</name>
    <dbReference type="NCBI Taxonomy" id="1774945"/>
    <lineage>
        <taxon>Bacteria</taxon>
        <taxon>Pseudomonadati</taxon>
        <taxon>Bacteroidota</taxon>
        <taxon>Flavobacteriia</taxon>
        <taxon>Flavobacteriales</taxon>
        <taxon>Flavobacteriaceae</taxon>
        <taxon>Flavobacterium</taxon>
    </lineage>
</organism>
<comment type="caution">
    <text evidence="4">The sequence shown here is derived from an EMBL/GenBank/DDBJ whole genome shotgun (WGS) entry which is preliminary data.</text>
</comment>
<evidence type="ECO:0000256" key="2">
    <source>
        <dbReference type="SAM" id="SignalP"/>
    </source>
</evidence>
<keyword evidence="1 2" id="KW-0732">Signal</keyword>